<name>A0AAV7QVL5_PLEWA</name>
<feature type="region of interest" description="Disordered" evidence="2">
    <location>
        <begin position="42"/>
        <end position="68"/>
    </location>
</feature>
<sequence>MVDRVKGQVGFGKEGGNVAFKNCVGQVAYSLHSAKKSKKKVEVESLVPPPQKSSFVRSKAEQDNSSVRRQLDMKSVGGLSYRRARVTPTDRSYFRLLPGAPRVLAGGTNTQELDKMDGLEFAASPEGRGSDLRVDGGSVLQHPLPVNSIERQAQANVVQVSQPVGEDHGQSIANILKALSMELRSGFQTSNDNQVEVRGLCEDLGKKIDDLAGRAAAVEEEVGELRVMVEENKEQIRYLKVGETGVMAKMESLENNLRRNNLRFLRVPEGLEEGDLKVFMARLIKQEVNVEISEEDIVKDIQRVHRVLAKMPPNRVRPRKILVYFQTYSLKEHRGSF</sequence>
<dbReference type="Gene3D" id="3.30.70.1820">
    <property type="entry name" value="L1 transposable element, RRM domain"/>
    <property type="match status" value="1"/>
</dbReference>
<evidence type="ECO:0000256" key="2">
    <source>
        <dbReference type="SAM" id="MobiDB-lite"/>
    </source>
</evidence>
<evidence type="ECO:0000256" key="1">
    <source>
        <dbReference type="SAM" id="Coils"/>
    </source>
</evidence>
<evidence type="ECO:0000313" key="3">
    <source>
        <dbReference type="EMBL" id="KAJ1143859.1"/>
    </source>
</evidence>
<reference evidence="3" key="1">
    <citation type="journal article" date="2022" name="bioRxiv">
        <title>Sequencing and chromosome-scale assembly of the giantPleurodeles waltlgenome.</title>
        <authorList>
            <person name="Brown T."/>
            <person name="Elewa A."/>
            <person name="Iarovenko S."/>
            <person name="Subramanian E."/>
            <person name="Araus A.J."/>
            <person name="Petzold A."/>
            <person name="Susuki M."/>
            <person name="Suzuki K.-i.T."/>
            <person name="Hayashi T."/>
            <person name="Toyoda A."/>
            <person name="Oliveira C."/>
            <person name="Osipova E."/>
            <person name="Leigh N.D."/>
            <person name="Simon A."/>
            <person name="Yun M.H."/>
        </authorList>
    </citation>
    <scope>NUCLEOTIDE SEQUENCE</scope>
    <source>
        <strain evidence="3">20211129_DDA</strain>
        <tissue evidence="3">Liver</tissue>
    </source>
</reference>
<feature type="coiled-coil region" evidence="1">
    <location>
        <begin position="201"/>
        <end position="235"/>
    </location>
</feature>
<keyword evidence="4" id="KW-1185">Reference proteome</keyword>
<evidence type="ECO:0000313" key="4">
    <source>
        <dbReference type="Proteomes" id="UP001066276"/>
    </source>
</evidence>
<dbReference type="PANTHER" id="PTHR11505">
    <property type="entry name" value="L1 TRANSPOSABLE ELEMENT-RELATED"/>
    <property type="match status" value="1"/>
</dbReference>
<dbReference type="InterPro" id="IPR004244">
    <property type="entry name" value="Transposase_22"/>
</dbReference>
<dbReference type="Proteomes" id="UP001066276">
    <property type="component" value="Chromosome 6"/>
</dbReference>
<proteinExistence type="predicted"/>
<gene>
    <name evidence="3" type="ORF">NDU88_010161</name>
</gene>
<keyword evidence="1" id="KW-0175">Coiled coil</keyword>
<organism evidence="3 4">
    <name type="scientific">Pleurodeles waltl</name>
    <name type="common">Iberian ribbed newt</name>
    <dbReference type="NCBI Taxonomy" id="8319"/>
    <lineage>
        <taxon>Eukaryota</taxon>
        <taxon>Metazoa</taxon>
        <taxon>Chordata</taxon>
        <taxon>Craniata</taxon>
        <taxon>Vertebrata</taxon>
        <taxon>Euteleostomi</taxon>
        <taxon>Amphibia</taxon>
        <taxon>Batrachia</taxon>
        <taxon>Caudata</taxon>
        <taxon>Salamandroidea</taxon>
        <taxon>Salamandridae</taxon>
        <taxon>Pleurodelinae</taxon>
        <taxon>Pleurodeles</taxon>
    </lineage>
</organism>
<protein>
    <submittedName>
        <fullName evidence="3">Uncharacterized protein</fullName>
    </submittedName>
</protein>
<accession>A0AAV7QVL5</accession>
<dbReference type="EMBL" id="JANPWB010000010">
    <property type="protein sequence ID" value="KAJ1143859.1"/>
    <property type="molecule type" value="Genomic_DNA"/>
</dbReference>
<dbReference type="AlphaFoldDB" id="A0AAV7QVL5"/>
<comment type="caution">
    <text evidence="3">The sequence shown here is derived from an EMBL/GenBank/DDBJ whole genome shotgun (WGS) entry which is preliminary data.</text>
</comment>